<feature type="region of interest" description="Disordered" evidence="1">
    <location>
        <begin position="220"/>
        <end position="240"/>
    </location>
</feature>
<evidence type="ECO:0000313" key="4">
    <source>
        <dbReference type="Proteomes" id="UP001634394"/>
    </source>
</evidence>
<evidence type="ECO:0000313" key="3">
    <source>
        <dbReference type="EMBL" id="KAL3890767.1"/>
    </source>
</evidence>
<dbReference type="SUPFAM" id="SSF47986">
    <property type="entry name" value="DEATH domain"/>
    <property type="match status" value="1"/>
</dbReference>
<feature type="domain" description="Death" evidence="2">
    <location>
        <begin position="816"/>
        <end position="884"/>
    </location>
</feature>
<protein>
    <recommendedName>
        <fullName evidence="2">Death domain-containing protein</fullName>
    </recommendedName>
</protein>
<dbReference type="PANTHER" id="PTHR28336:SF4">
    <property type="entry name" value="DEATH DOMAIN-CONTAINING PROTEIN 1"/>
    <property type="match status" value="1"/>
</dbReference>
<dbReference type="PANTHER" id="PTHR28336">
    <property type="entry name" value="BA1-643"/>
    <property type="match status" value="1"/>
</dbReference>
<dbReference type="CDD" id="cd22265">
    <property type="entry name" value="UDM1_RNF168"/>
    <property type="match status" value="1"/>
</dbReference>
<evidence type="ECO:0000256" key="1">
    <source>
        <dbReference type="SAM" id="MobiDB-lite"/>
    </source>
</evidence>
<dbReference type="PROSITE" id="PS50017">
    <property type="entry name" value="DEATH_DOMAIN"/>
    <property type="match status" value="1"/>
</dbReference>
<sequence length="911" mass="105103">MEDVDVLNLIAHEIEAINSLPQPPEEYDGVKEFEQNAANKIAKALETIQKIAIYGDNIITRLEEFRLKLNESTERTKAAMRGILHQESEQAGSSDPGHVLAVKDLRNMQQIEKKKLRLEEAIIQTEAVWEKLQNGKTSTVQDIEELKGTINFWLEEREVSYRVEQEILAEEKRKKEEAERRQKEEEMMRKKAEEDKRRKQEVEMKKRLLDEEKRKKQAEEARKLEEERRNNEANDIKNDEIKGKDPANWLTFTYMRPDKDKDSYHHGVCCHISVFKGTLSENDIECTAFEHWKEGDVSINMGDKFLSSLIEVKMKSGSADLRFPVRVFIPHCPVAESHSDEVVIKASIDNREWETHRTVPAPANNAMQNVPLAGIEVAKFQSIKLVAIARVRCQEIIVSTAGISSLSQYDKNVKIVVPKEGFSKPTRLLLGIRHIRESTINYAVNSYDNCHNVLSVGPLITISCQYQSRKDLIIDLIKRKQGERKVTASGKWFYVVRANDEPWRLADTEHNDKKLDASIKLPRLKSSYILMEIEARSGTHQEEILKAAEDLHVYLNGFIVRMIAKQKKTDPYMLTVQCVRRDLVSSNVDELEKQGYTLGPDVSKDYLVMEDQRIQLMIKGNIKTEGEPSDKVIIPIYYYLEMPIIMLKIQVGDTFKQKDLEAYIGNLHFTVEDHKLEISSLPTMRGVLVITLPKAPGVRPRTAKARLQSPYYFTALVKFLAMKLTQPKDDSWLQVMFRLAPQREMDMIKRRAATQCEPSKNTTRQICEIMLQDWMKSKPVKDDKIRPIFKALEDCKRYSLLEECKRFLHIQQNFLSDSKIAHMAQILGGNWKSVALNLGISNEDIEEWTKTDPEDNKGEAFELLNRWRLSDPVIASGTNLFADLLEQLESTRQNERFISYIKQIQEGSNQP</sequence>
<gene>
    <name evidence="3" type="ORF">ACJMK2_003045</name>
</gene>
<organism evidence="3 4">
    <name type="scientific">Sinanodonta woodiana</name>
    <name type="common">Chinese pond mussel</name>
    <name type="synonym">Anodonta woodiana</name>
    <dbReference type="NCBI Taxonomy" id="1069815"/>
    <lineage>
        <taxon>Eukaryota</taxon>
        <taxon>Metazoa</taxon>
        <taxon>Spiralia</taxon>
        <taxon>Lophotrochozoa</taxon>
        <taxon>Mollusca</taxon>
        <taxon>Bivalvia</taxon>
        <taxon>Autobranchia</taxon>
        <taxon>Heteroconchia</taxon>
        <taxon>Palaeoheterodonta</taxon>
        <taxon>Unionida</taxon>
        <taxon>Unionoidea</taxon>
        <taxon>Unionidae</taxon>
        <taxon>Unioninae</taxon>
        <taxon>Sinanodonta</taxon>
    </lineage>
</organism>
<dbReference type="Gene3D" id="1.10.533.10">
    <property type="entry name" value="Death Domain, Fas"/>
    <property type="match status" value="1"/>
</dbReference>
<dbReference type="EMBL" id="JBJQND010000001">
    <property type="protein sequence ID" value="KAL3890767.1"/>
    <property type="molecule type" value="Genomic_DNA"/>
</dbReference>
<evidence type="ECO:0000259" key="2">
    <source>
        <dbReference type="PROSITE" id="PS50017"/>
    </source>
</evidence>
<dbReference type="CDD" id="cd01670">
    <property type="entry name" value="Death"/>
    <property type="match status" value="1"/>
</dbReference>
<dbReference type="AlphaFoldDB" id="A0ABD3Y087"/>
<dbReference type="Proteomes" id="UP001634394">
    <property type="component" value="Unassembled WGS sequence"/>
</dbReference>
<dbReference type="Pfam" id="PF00531">
    <property type="entry name" value="Death"/>
    <property type="match status" value="1"/>
</dbReference>
<keyword evidence="4" id="KW-1185">Reference proteome</keyword>
<dbReference type="InterPro" id="IPR011029">
    <property type="entry name" value="DEATH-like_dom_sf"/>
</dbReference>
<feature type="region of interest" description="Disordered" evidence="1">
    <location>
        <begin position="172"/>
        <end position="202"/>
    </location>
</feature>
<dbReference type="InterPro" id="IPR000488">
    <property type="entry name" value="Death_dom"/>
</dbReference>
<name>A0ABD3Y087_SINWO</name>
<reference evidence="3 4" key="1">
    <citation type="submission" date="2024-11" db="EMBL/GenBank/DDBJ databases">
        <title>Chromosome-level genome assembly of the freshwater bivalve Anodonta woodiana.</title>
        <authorList>
            <person name="Chen X."/>
        </authorList>
    </citation>
    <scope>NUCLEOTIDE SEQUENCE [LARGE SCALE GENOMIC DNA]</scope>
    <source>
        <strain evidence="3">MN2024</strain>
        <tissue evidence="3">Gills</tissue>
    </source>
</reference>
<proteinExistence type="predicted"/>
<accession>A0ABD3Y087</accession>
<dbReference type="Gene3D" id="2.60.220.30">
    <property type="match status" value="1"/>
</dbReference>
<comment type="caution">
    <text evidence="3">The sequence shown here is derived from an EMBL/GenBank/DDBJ whole genome shotgun (WGS) entry which is preliminary data.</text>
</comment>